<dbReference type="InterPro" id="IPR009057">
    <property type="entry name" value="Homeodomain-like_sf"/>
</dbReference>
<proteinExistence type="predicted"/>
<dbReference type="AlphaFoldDB" id="A0A378MEG7"/>
<dbReference type="Proteomes" id="UP000254879">
    <property type="component" value="Unassembled WGS sequence"/>
</dbReference>
<dbReference type="PANTHER" id="PTHR30514">
    <property type="entry name" value="GLUCOKINASE"/>
    <property type="match status" value="1"/>
</dbReference>
<name>A0A378MEG7_LISGR</name>
<dbReference type="Gene3D" id="3.40.50.10490">
    <property type="entry name" value="Glucose-6-phosphate isomerase like protein, domain 1"/>
    <property type="match status" value="1"/>
</dbReference>
<dbReference type="SUPFAM" id="SSF46689">
    <property type="entry name" value="Homeodomain-like"/>
    <property type="match status" value="1"/>
</dbReference>
<dbReference type="RefSeq" id="WP_003756683.1">
    <property type="nucleotide sequence ID" value="NZ_CABKNG010000001.1"/>
</dbReference>
<dbReference type="PROSITE" id="PS51464">
    <property type="entry name" value="SIS"/>
    <property type="match status" value="1"/>
</dbReference>
<dbReference type="CDD" id="cd05013">
    <property type="entry name" value="SIS_RpiR"/>
    <property type="match status" value="1"/>
</dbReference>
<evidence type="ECO:0000259" key="4">
    <source>
        <dbReference type="PROSITE" id="PS51071"/>
    </source>
</evidence>
<feature type="domain" description="HTH rpiR-type" evidence="4">
    <location>
        <begin position="1"/>
        <end position="75"/>
    </location>
</feature>
<sequence>MLLQKIKTMTNFTNTEKVIADYILANTANMEQLTIQELARKTYTSHASIIRFTRKLGLDGFKSFKIELLKTNQQENHVLSEINPNIPFEHDDSILKISREMMELTQQTITESYHLLDEQKLFQATRQLYDAKRIFLFALGDSQIRAESFQNKLWKINQYAILATDRSEWAVHTANITSEDCALFISYDAKSPHDITAAEWLKSRGVPIILLTSHITSKLSKIADICIAVPNLEDKSELKIATFASQIAFDYILNVIFSTLYQIDYEKNKDYQTLNQQFLSDNNA</sequence>
<dbReference type="Pfam" id="PF01380">
    <property type="entry name" value="SIS"/>
    <property type="match status" value="1"/>
</dbReference>
<dbReference type="GO" id="GO:1901135">
    <property type="term" value="P:carbohydrate derivative metabolic process"/>
    <property type="evidence" value="ECO:0007669"/>
    <property type="project" value="InterPro"/>
</dbReference>
<evidence type="ECO:0000259" key="5">
    <source>
        <dbReference type="PROSITE" id="PS51464"/>
    </source>
</evidence>
<evidence type="ECO:0000313" key="6">
    <source>
        <dbReference type="EMBL" id="STY44757.1"/>
    </source>
</evidence>
<dbReference type="PANTHER" id="PTHR30514:SF1">
    <property type="entry name" value="HTH-TYPE TRANSCRIPTIONAL REGULATOR HEXR-RELATED"/>
    <property type="match status" value="1"/>
</dbReference>
<dbReference type="GO" id="GO:0003677">
    <property type="term" value="F:DNA binding"/>
    <property type="evidence" value="ECO:0007669"/>
    <property type="project" value="UniProtKB-KW"/>
</dbReference>
<keyword evidence="2" id="KW-0238">DNA-binding</keyword>
<keyword evidence="3" id="KW-0804">Transcription</keyword>
<dbReference type="InterPro" id="IPR000281">
    <property type="entry name" value="HTH_RpiR"/>
</dbReference>
<evidence type="ECO:0000313" key="7">
    <source>
        <dbReference type="Proteomes" id="UP000254879"/>
    </source>
</evidence>
<dbReference type="GO" id="GO:0003700">
    <property type="term" value="F:DNA-binding transcription factor activity"/>
    <property type="evidence" value="ECO:0007669"/>
    <property type="project" value="InterPro"/>
</dbReference>
<reference evidence="6 7" key="1">
    <citation type="submission" date="2018-06" db="EMBL/GenBank/DDBJ databases">
        <authorList>
            <consortium name="Pathogen Informatics"/>
            <person name="Doyle S."/>
        </authorList>
    </citation>
    <scope>NUCLEOTIDE SEQUENCE [LARGE SCALE GENOMIC DNA]</scope>
    <source>
        <strain evidence="7">NCTC 10815</strain>
    </source>
</reference>
<dbReference type="Pfam" id="PF01418">
    <property type="entry name" value="HTH_6"/>
    <property type="match status" value="1"/>
</dbReference>
<accession>A0A378MEG7</accession>
<organism evidence="6 7">
    <name type="scientific">Listeria grayi</name>
    <name type="common">Listeria murrayi</name>
    <dbReference type="NCBI Taxonomy" id="1641"/>
    <lineage>
        <taxon>Bacteria</taxon>
        <taxon>Bacillati</taxon>
        <taxon>Bacillota</taxon>
        <taxon>Bacilli</taxon>
        <taxon>Bacillales</taxon>
        <taxon>Listeriaceae</taxon>
        <taxon>Listeria</taxon>
    </lineage>
</organism>
<protein>
    <submittedName>
        <fullName evidence="6">MurPQ operon repressor</fullName>
    </submittedName>
</protein>
<dbReference type="InterPro" id="IPR035472">
    <property type="entry name" value="RpiR-like_SIS"/>
</dbReference>
<gene>
    <name evidence="6" type="primary">murR</name>
    <name evidence="6" type="ORF">NCTC10815_02111</name>
</gene>
<dbReference type="InterPro" id="IPR001347">
    <property type="entry name" value="SIS_dom"/>
</dbReference>
<dbReference type="Gene3D" id="1.10.10.10">
    <property type="entry name" value="Winged helix-like DNA-binding domain superfamily/Winged helix DNA-binding domain"/>
    <property type="match status" value="1"/>
</dbReference>
<keyword evidence="1" id="KW-0805">Transcription regulation</keyword>
<evidence type="ECO:0000256" key="1">
    <source>
        <dbReference type="ARBA" id="ARBA00023015"/>
    </source>
</evidence>
<dbReference type="GO" id="GO:0097367">
    <property type="term" value="F:carbohydrate derivative binding"/>
    <property type="evidence" value="ECO:0007669"/>
    <property type="project" value="InterPro"/>
</dbReference>
<dbReference type="InterPro" id="IPR047640">
    <property type="entry name" value="RpiR-like"/>
</dbReference>
<dbReference type="SUPFAM" id="SSF53697">
    <property type="entry name" value="SIS domain"/>
    <property type="match status" value="1"/>
</dbReference>
<dbReference type="PROSITE" id="PS51071">
    <property type="entry name" value="HTH_RPIR"/>
    <property type="match status" value="1"/>
</dbReference>
<dbReference type="InterPro" id="IPR046348">
    <property type="entry name" value="SIS_dom_sf"/>
</dbReference>
<feature type="domain" description="SIS" evidence="5">
    <location>
        <begin position="124"/>
        <end position="266"/>
    </location>
</feature>
<dbReference type="InterPro" id="IPR036388">
    <property type="entry name" value="WH-like_DNA-bd_sf"/>
</dbReference>
<evidence type="ECO:0000256" key="2">
    <source>
        <dbReference type="ARBA" id="ARBA00023125"/>
    </source>
</evidence>
<evidence type="ECO:0000256" key="3">
    <source>
        <dbReference type="ARBA" id="ARBA00023163"/>
    </source>
</evidence>
<dbReference type="EMBL" id="UGPG01000001">
    <property type="protein sequence ID" value="STY44757.1"/>
    <property type="molecule type" value="Genomic_DNA"/>
</dbReference>